<keyword evidence="2" id="KW-1185">Reference proteome</keyword>
<organism evidence="1 2">
    <name type="scientific">Coralloluteibacterium thermophilum</name>
    <dbReference type="NCBI Taxonomy" id="2707049"/>
    <lineage>
        <taxon>Bacteria</taxon>
        <taxon>Pseudomonadati</taxon>
        <taxon>Pseudomonadota</taxon>
        <taxon>Gammaproteobacteria</taxon>
        <taxon>Lysobacterales</taxon>
        <taxon>Lysobacteraceae</taxon>
        <taxon>Coralloluteibacterium</taxon>
    </lineage>
</organism>
<sequence>MALPDRISSTPPRGARRLTAAEATATRGIFGTAIDLDAVRIHRRGYLWFGLQRPDTAMAPDGHVYFPEPCFREDFADPAQPWLGRWLVHEMTHVWQRQMGYPVKWRGAIRLGLSYRYRLAPGRTFRDYDMEAQGELLADWHALRTGRPDCIRDPRHRADPHFRGRLQAALRDFLLDPGDRDNLPPLVGRWRLRR</sequence>
<dbReference type="RefSeq" id="WP_377004347.1">
    <property type="nucleotide sequence ID" value="NZ_JBHSGG010000024.1"/>
</dbReference>
<evidence type="ECO:0000313" key="2">
    <source>
        <dbReference type="Proteomes" id="UP001595892"/>
    </source>
</evidence>
<accession>A0ABV9NMM3</accession>
<gene>
    <name evidence="1" type="ORF">ACFO3Q_08895</name>
</gene>
<comment type="caution">
    <text evidence="1">The sequence shown here is derived from an EMBL/GenBank/DDBJ whole genome shotgun (WGS) entry which is preliminary data.</text>
</comment>
<evidence type="ECO:0008006" key="3">
    <source>
        <dbReference type="Google" id="ProtNLM"/>
    </source>
</evidence>
<name>A0ABV9NMM3_9GAMM</name>
<dbReference type="Proteomes" id="UP001595892">
    <property type="component" value="Unassembled WGS sequence"/>
</dbReference>
<protein>
    <recommendedName>
        <fullName evidence="3">Rhs element Vgr protein</fullName>
    </recommendedName>
</protein>
<dbReference type="EMBL" id="JBHSGG010000024">
    <property type="protein sequence ID" value="MFC4728285.1"/>
    <property type="molecule type" value="Genomic_DNA"/>
</dbReference>
<reference evidence="2" key="1">
    <citation type="journal article" date="2019" name="Int. J. Syst. Evol. Microbiol.">
        <title>The Global Catalogue of Microorganisms (GCM) 10K type strain sequencing project: providing services to taxonomists for standard genome sequencing and annotation.</title>
        <authorList>
            <consortium name="The Broad Institute Genomics Platform"/>
            <consortium name="The Broad Institute Genome Sequencing Center for Infectious Disease"/>
            <person name="Wu L."/>
            <person name="Ma J."/>
        </authorList>
    </citation>
    <scope>NUCLEOTIDE SEQUENCE [LARGE SCALE GENOMIC DNA]</scope>
    <source>
        <strain evidence="2">CGMCC 1.13574</strain>
    </source>
</reference>
<evidence type="ECO:0000313" key="1">
    <source>
        <dbReference type="EMBL" id="MFC4728285.1"/>
    </source>
</evidence>
<proteinExistence type="predicted"/>